<dbReference type="Proteomes" id="UP000027002">
    <property type="component" value="Chromosome 4"/>
</dbReference>
<feature type="region of interest" description="Disordered" evidence="1">
    <location>
        <begin position="63"/>
        <end position="82"/>
    </location>
</feature>
<feature type="region of interest" description="Disordered" evidence="1">
    <location>
        <begin position="114"/>
        <end position="151"/>
    </location>
</feature>
<keyword evidence="3" id="KW-1185">Reference proteome</keyword>
<feature type="compositionally biased region" description="Low complexity" evidence="1">
    <location>
        <begin position="114"/>
        <end position="126"/>
    </location>
</feature>
<evidence type="ECO:0000313" key="2">
    <source>
        <dbReference type="EMBL" id="QUC21731.1"/>
    </source>
</evidence>
<organism evidence="2 3">
    <name type="scientific">Ustilaginoidea virens</name>
    <name type="common">Rice false smut fungus</name>
    <name type="synonym">Villosiclava virens</name>
    <dbReference type="NCBI Taxonomy" id="1159556"/>
    <lineage>
        <taxon>Eukaryota</taxon>
        <taxon>Fungi</taxon>
        <taxon>Dikarya</taxon>
        <taxon>Ascomycota</taxon>
        <taxon>Pezizomycotina</taxon>
        <taxon>Sordariomycetes</taxon>
        <taxon>Hypocreomycetidae</taxon>
        <taxon>Hypocreales</taxon>
        <taxon>Clavicipitaceae</taxon>
        <taxon>Ustilaginoidea</taxon>
    </lineage>
</organism>
<sequence length="215" mass="22877">MSNYLYAAGGRGRRTTTSKPERSCVDDLPSRVPCARLALATTEHLAPKQEGLLNLAPGVPLALDPPRRAARPRVKKSGQAEDGRCRSIHAALAALDSLQRFYGDPLARALPSSLMSAASAPRPASCRPDRQPPRTQERRDIRAAEKPPSAQCANTVVASLRTGPGPGDIASFPFPPSSLSPTRICASPSPWPRTAISQRQVAAAGCLRTSPCWTP</sequence>
<reference evidence="2" key="1">
    <citation type="submission" date="2020-03" db="EMBL/GenBank/DDBJ databases">
        <title>A mixture of massive structural variations and highly conserved coding sequences in Ustilaginoidea virens genome.</title>
        <authorList>
            <person name="Zhang K."/>
            <person name="Zhao Z."/>
            <person name="Zhang Z."/>
            <person name="Li Y."/>
            <person name="Hsiang T."/>
            <person name="Sun W."/>
        </authorList>
    </citation>
    <scope>NUCLEOTIDE SEQUENCE</scope>
    <source>
        <strain evidence="2">UV-8b</strain>
    </source>
</reference>
<feature type="compositionally biased region" description="Basic and acidic residues" evidence="1">
    <location>
        <begin position="127"/>
        <end position="145"/>
    </location>
</feature>
<gene>
    <name evidence="2" type="ORF">UV8b_05974</name>
</gene>
<name>A0A8E5HUF1_USTVR</name>
<protein>
    <submittedName>
        <fullName evidence="2">Uncharacterized protein</fullName>
    </submittedName>
</protein>
<dbReference type="KEGG" id="uvi:66066751"/>
<proteinExistence type="predicted"/>
<evidence type="ECO:0000313" key="3">
    <source>
        <dbReference type="Proteomes" id="UP000027002"/>
    </source>
</evidence>
<feature type="region of interest" description="Disordered" evidence="1">
    <location>
        <begin position="1"/>
        <end position="27"/>
    </location>
</feature>
<accession>A0A8E5HUF1</accession>
<dbReference type="EMBL" id="CP072756">
    <property type="protein sequence ID" value="QUC21731.1"/>
    <property type="molecule type" value="Genomic_DNA"/>
</dbReference>
<evidence type="ECO:0000256" key="1">
    <source>
        <dbReference type="SAM" id="MobiDB-lite"/>
    </source>
</evidence>
<dbReference type="RefSeq" id="XP_042999404.1">
    <property type="nucleotide sequence ID" value="XM_043143471.1"/>
</dbReference>
<dbReference type="AlphaFoldDB" id="A0A8E5HUF1"/>
<dbReference type="GeneID" id="66066751"/>